<dbReference type="GO" id="GO:0005814">
    <property type="term" value="C:centriole"/>
    <property type="evidence" value="ECO:0007669"/>
    <property type="project" value="TreeGrafter"/>
</dbReference>
<dbReference type="GO" id="GO:0005813">
    <property type="term" value="C:centrosome"/>
    <property type="evidence" value="ECO:0007669"/>
    <property type="project" value="InterPro"/>
</dbReference>
<dbReference type="GO" id="GO:0007099">
    <property type="term" value="P:centriole replication"/>
    <property type="evidence" value="ECO:0007669"/>
    <property type="project" value="TreeGrafter"/>
</dbReference>
<dbReference type="GO" id="GO:0036064">
    <property type="term" value="C:ciliary basal body"/>
    <property type="evidence" value="ECO:0007669"/>
    <property type="project" value="InterPro"/>
</dbReference>
<evidence type="ECO:0000313" key="1">
    <source>
        <dbReference type="EMBL" id="CAH2086405.1"/>
    </source>
</evidence>
<gene>
    <name evidence="1" type="ORF">EEDITHA_LOCUS2788</name>
</gene>
<dbReference type="AlphaFoldDB" id="A0AAU9TP71"/>
<comment type="caution">
    <text evidence="1">The sequence shown here is derived from an EMBL/GenBank/DDBJ whole genome shotgun (WGS) entry which is preliminary data.</text>
</comment>
<dbReference type="GO" id="GO:0032053">
    <property type="term" value="P:ciliary basal body organization"/>
    <property type="evidence" value="ECO:0007669"/>
    <property type="project" value="TreeGrafter"/>
</dbReference>
<sequence>MSNDRYQTTGLVQIMDVLKQDLVLNEDTLEYKAQKVSQLTLEPSLRRSTLQQLAVLMRQQEMHETFLQNDGLNLIVSLLRLSLMVEDYLAFPECAISCVSVLNSVCFVSRHNLVKISDLPLLLIRVILVFPANESSVLLCAQVLALVAWAGFVLHELGAGNRRVPALPLHVTQRTTLPFLASSYWATSPNAEHSSVEWLMSEEAWRSAVVVRWWWAARSCPFPAPPPTPGALAALHAASAPHACARLLRALENATAHAQVIDALDLLLSYTHLIPLSGAGAELDALPWQAARRFLRAPPASARDAALLAALLAFVVAYMDNMPAEGVSLSWIKTSFIGSDAVIISLLSQERLYPQQTLQEDIESTQLRIYIVKVLLRCVIRVEQQGDFSCSKMESLLKILLACLERIDLKNFHMLGYQNELIRCVRYAVYSRYCKLSEETLMHCMHVSARALGGVGAGAGGGAGRRGRAGRLDALLALLAVLRLVHERGIPPQRWSAPWEGGALGAAVRCAAAGDAGLRAAALYALAPLARHAPLATQLAHCAYRLTGETEQRQGF</sequence>
<dbReference type="EMBL" id="CAKOGL010000005">
    <property type="protein sequence ID" value="CAH2086405.1"/>
    <property type="molecule type" value="Genomic_DNA"/>
</dbReference>
<accession>A0AAU9TP71</accession>
<reference evidence="1" key="1">
    <citation type="submission" date="2022-03" db="EMBL/GenBank/DDBJ databases">
        <authorList>
            <person name="Tunstrom K."/>
        </authorList>
    </citation>
    <scope>NUCLEOTIDE SEQUENCE</scope>
</reference>
<evidence type="ECO:0000313" key="2">
    <source>
        <dbReference type="Proteomes" id="UP001153954"/>
    </source>
</evidence>
<dbReference type="InterPro" id="IPR030791">
    <property type="entry name" value="Rotatin"/>
</dbReference>
<dbReference type="Proteomes" id="UP001153954">
    <property type="component" value="Unassembled WGS sequence"/>
</dbReference>
<keyword evidence="2" id="KW-1185">Reference proteome</keyword>
<name>A0AAU9TP71_EUPED</name>
<dbReference type="GO" id="GO:0010457">
    <property type="term" value="P:centriole-centriole cohesion"/>
    <property type="evidence" value="ECO:0007669"/>
    <property type="project" value="TreeGrafter"/>
</dbReference>
<protein>
    <submittedName>
        <fullName evidence="1">Uncharacterized protein</fullName>
    </submittedName>
</protein>
<dbReference type="PANTHER" id="PTHR31691">
    <property type="entry name" value="ROTATIN"/>
    <property type="match status" value="1"/>
</dbReference>
<organism evidence="1 2">
    <name type="scientific">Euphydryas editha</name>
    <name type="common">Edith's checkerspot</name>
    <dbReference type="NCBI Taxonomy" id="104508"/>
    <lineage>
        <taxon>Eukaryota</taxon>
        <taxon>Metazoa</taxon>
        <taxon>Ecdysozoa</taxon>
        <taxon>Arthropoda</taxon>
        <taxon>Hexapoda</taxon>
        <taxon>Insecta</taxon>
        <taxon>Pterygota</taxon>
        <taxon>Neoptera</taxon>
        <taxon>Endopterygota</taxon>
        <taxon>Lepidoptera</taxon>
        <taxon>Glossata</taxon>
        <taxon>Ditrysia</taxon>
        <taxon>Papilionoidea</taxon>
        <taxon>Nymphalidae</taxon>
        <taxon>Nymphalinae</taxon>
        <taxon>Euphydryas</taxon>
    </lineage>
</organism>
<proteinExistence type="predicted"/>
<dbReference type="PANTHER" id="PTHR31691:SF1">
    <property type="entry name" value="ROTATIN"/>
    <property type="match status" value="1"/>
</dbReference>